<accession>A0A6I4SUB2</accession>
<dbReference type="AlphaFoldDB" id="A0A6I4SUB2"/>
<keyword evidence="1" id="KW-0812">Transmembrane</keyword>
<comment type="caution">
    <text evidence="2">The sequence shown here is derived from an EMBL/GenBank/DDBJ whole genome shotgun (WGS) entry which is preliminary data.</text>
</comment>
<name>A0A6I4SUB2_9SPHN</name>
<dbReference type="Proteomes" id="UP000433652">
    <property type="component" value="Unassembled WGS sequence"/>
</dbReference>
<protein>
    <submittedName>
        <fullName evidence="2">Uncharacterized protein</fullName>
    </submittedName>
</protein>
<organism evidence="2 3">
    <name type="scientific">Croceibacterium salegens</name>
    <dbReference type="NCBI Taxonomy" id="1737568"/>
    <lineage>
        <taxon>Bacteria</taxon>
        <taxon>Pseudomonadati</taxon>
        <taxon>Pseudomonadota</taxon>
        <taxon>Alphaproteobacteria</taxon>
        <taxon>Sphingomonadales</taxon>
        <taxon>Erythrobacteraceae</taxon>
        <taxon>Croceibacterium</taxon>
    </lineage>
</organism>
<keyword evidence="1" id="KW-1133">Transmembrane helix</keyword>
<feature type="transmembrane region" description="Helical" evidence="1">
    <location>
        <begin position="12"/>
        <end position="31"/>
    </location>
</feature>
<keyword evidence="3" id="KW-1185">Reference proteome</keyword>
<dbReference type="RefSeq" id="WP_159794360.1">
    <property type="nucleotide sequence ID" value="NZ_WTYM01000037.1"/>
</dbReference>
<keyword evidence="1" id="KW-0472">Membrane</keyword>
<gene>
    <name evidence="2" type="ORF">GRI89_09045</name>
</gene>
<reference evidence="2 3" key="1">
    <citation type="submission" date="2019-12" db="EMBL/GenBank/DDBJ databases">
        <title>Genomic-based taxomic classification of the family Erythrobacteraceae.</title>
        <authorList>
            <person name="Xu L."/>
        </authorList>
    </citation>
    <scope>NUCLEOTIDE SEQUENCE [LARGE SCALE GENOMIC DNA]</scope>
    <source>
        <strain evidence="2 3">MCCC 1K01500</strain>
    </source>
</reference>
<evidence type="ECO:0000256" key="1">
    <source>
        <dbReference type="SAM" id="Phobius"/>
    </source>
</evidence>
<dbReference type="OrthoDB" id="7605390at2"/>
<proteinExistence type="predicted"/>
<evidence type="ECO:0000313" key="2">
    <source>
        <dbReference type="EMBL" id="MXO59684.1"/>
    </source>
</evidence>
<dbReference type="EMBL" id="WTYM01000037">
    <property type="protein sequence ID" value="MXO59684.1"/>
    <property type="molecule type" value="Genomic_DNA"/>
</dbReference>
<evidence type="ECO:0000313" key="3">
    <source>
        <dbReference type="Proteomes" id="UP000433652"/>
    </source>
</evidence>
<sequence>MPSIVITYRRLRDAALSGGWIGFMILVFNFGPEWNGFHLGNFINLLPAFLARIAPPNSEANQQAT</sequence>